<name>A0AAV9HFE2_9PEZI</name>
<evidence type="ECO:0000313" key="4">
    <source>
        <dbReference type="Proteomes" id="UP001321749"/>
    </source>
</evidence>
<dbReference type="Proteomes" id="UP001321749">
    <property type="component" value="Unassembled WGS sequence"/>
</dbReference>
<keyword evidence="2" id="KW-0472">Membrane</keyword>
<accession>A0AAV9HFE2</accession>
<reference evidence="3" key="2">
    <citation type="submission" date="2023-06" db="EMBL/GenBank/DDBJ databases">
        <authorList>
            <consortium name="Lawrence Berkeley National Laboratory"/>
            <person name="Mondo S.J."/>
            <person name="Hensen N."/>
            <person name="Bonometti L."/>
            <person name="Westerberg I."/>
            <person name="Brannstrom I.O."/>
            <person name="Guillou S."/>
            <person name="Cros-Aarteil S."/>
            <person name="Calhoun S."/>
            <person name="Haridas S."/>
            <person name="Kuo A."/>
            <person name="Pangilinan J."/>
            <person name="Riley R."/>
            <person name="Labutti K."/>
            <person name="Andreopoulos B."/>
            <person name="Lipzen A."/>
            <person name="Chen C."/>
            <person name="Yanf M."/>
            <person name="Daum C."/>
            <person name="Ng V."/>
            <person name="Clum A."/>
            <person name="Steindorff A."/>
            <person name="Ohm R."/>
            <person name="Martin F."/>
            <person name="Silar P."/>
            <person name="Natvig D."/>
            <person name="Lalanne C."/>
            <person name="Gautier V."/>
            <person name="Ament-Velasquez S.L."/>
            <person name="Kruys A."/>
            <person name="Hutchinson M.I."/>
            <person name="Powell A.J."/>
            <person name="Barry K."/>
            <person name="Miller A.N."/>
            <person name="Grigoriev I.V."/>
            <person name="Debuchy R."/>
            <person name="Gladieux P."/>
            <person name="Thoren M.H."/>
            <person name="Johannesson H."/>
        </authorList>
    </citation>
    <scope>NUCLEOTIDE SEQUENCE</scope>
    <source>
        <strain evidence="3">PSN324</strain>
    </source>
</reference>
<keyword evidence="4" id="KW-1185">Reference proteome</keyword>
<dbReference type="InterPro" id="IPR007312">
    <property type="entry name" value="Phosphoesterase"/>
</dbReference>
<dbReference type="Pfam" id="PF04185">
    <property type="entry name" value="Phosphoesterase"/>
    <property type="match status" value="1"/>
</dbReference>
<gene>
    <name evidence="3" type="ORF">QBC42DRAFT_276548</name>
</gene>
<keyword evidence="2" id="KW-1133">Transmembrane helix</keyword>
<evidence type="ECO:0000313" key="3">
    <source>
        <dbReference type="EMBL" id="KAK4458510.1"/>
    </source>
</evidence>
<dbReference type="InterPro" id="IPR017850">
    <property type="entry name" value="Alkaline_phosphatase_core_sf"/>
</dbReference>
<evidence type="ECO:0000256" key="2">
    <source>
        <dbReference type="SAM" id="Phobius"/>
    </source>
</evidence>
<dbReference type="GO" id="GO:0016788">
    <property type="term" value="F:hydrolase activity, acting on ester bonds"/>
    <property type="evidence" value="ECO:0007669"/>
    <property type="project" value="InterPro"/>
</dbReference>
<dbReference type="PANTHER" id="PTHR31956">
    <property type="entry name" value="NON-SPECIFIC PHOSPHOLIPASE C4-RELATED"/>
    <property type="match status" value="1"/>
</dbReference>
<keyword evidence="2" id="KW-0812">Transmembrane</keyword>
<proteinExistence type="predicted"/>
<keyword evidence="1" id="KW-0378">Hydrolase</keyword>
<dbReference type="PANTHER" id="PTHR31956:SF15">
    <property type="entry name" value="ACID PHOSPHATASE PHOA"/>
    <property type="match status" value="1"/>
</dbReference>
<dbReference type="GO" id="GO:0009395">
    <property type="term" value="P:phospholipid catabolic process"/>
    <property type="evidence" value="ECO:0007669"/>
    <property type="project" value="TreeGrafter"/>
</dbReference>
<comment type="caution">
    <text evidence="3">The sequence shown here is derived from an EMBL/GenBank/DDBJ whole genome shotgun (WGS) entry which is preliminary data.</text>
</comment>
<dbReference type="AlphaFoldDB" id="A0AAV9HFE2"/>
<organism evidence="3 4">
    <name type="scientific">Cladorrhinum samala</name>
    <dbReference type="NCBI Taxonomy" id="585594"/>
    <lineage>
        <taxon>Eukaryota</taxon>
        <taxon>Fungi</taxon>
        <taxon>Dikarya</taxon>
        <taxon>Ascomycota</taxon>
        <taxon>Pezizomycotina</taxon>
        <taxon>Sordariomycetes</taxon>
        <taxon>Sordariomycetidae</taxon>
        <taxon>Sordariales</taxon>
        <taxon>Podosporaceae</taxon>
        <taxon>Cladorrhinum</taxon>
    </lineage>
</organism>
<sequence>MPTTKRDGTNSASLTQRFATPARCHDQPNSHLLFWTFYYFRKCNDACVNDMMRRLLSLILFAGCAWLEVACAAAAGRVTGKAFDRIITIWLENQDYAKSVLDPSITDLARRGILLTGFYAHTHPSQPNYLAAIGGDYFGLDHDDMVHIPQNVSTVVDLLEYKNISWAGYFEDAPGPGYMGNYSKGSSGDDSWDYVRKHNPFVSYESVIMDGDRLLQLLSFRDFQRAFAAKQVPQFVFMTPNMKNDGHNTSLTYAADWSHQFLQPLLDGKAFNERTLIMLTFDESEDYSKPNQIVTLLLGSAIPPALKGTQDDTFYTHYSMLSTIQNNWDLPNLGRYDVGANVFKFVADQTKYKKNRDPENRRRVNNSVSYPGLLNGNPAKALPIPIPNTKLIGAGGRPVLDSIKTAWSSAAKGKWQTPYDGSGNVFDGDENLPVYKPAAANPPR</sequence>
<reference evidence="3" key="1">
    <citation type="journal article" date="2023" name="Mol. Phylogenet. Evol.">
        <title>Genome-scale phylogeny and comparative genomics of the fungal order Sordariales.</title>
        <authorList>
            <person name="Hensen N."/>
            <person name="Bonometti L."/>
            <person name="Westerberg I."/>
            <person name="Brannstrom I.O."/>
            <person name="Guillou S."/>
            <person name="Cros-Aarteil S."/>
            <person name="Calhoun S."/>
            <person name="Haridas S."/>
            <person name="Kuo A."/>
            <person name="Mondo S."/>
            <person name="Pangilinan J."/>
            <person name="Riley R."/>
            <person name="LaButti K."/>
            <person name="Andreopoulos B."/>
            <person name="Lipzen A."/>
            <person name="Chen C."/>
            <person name="Yan M."/>
            <person name="Daum C."/>
            <person name="Ng V."/>
            <person name="Clum A."/>
            <person name="Steindorff A."/>
            <person name="Ohm R.A."/>
            <person name="Martin F."/>
            <person name="Silar P."/>
            <person name="Natvig D.O."/>
            <person name="Lalanne C."/>
            <person name="Gautier V."/>
            <person name="Ament-Velasquez S.L."/>
            <person name="Kruys A."/>
            <person name="Hutchinson M.I."/>
            <person name="Powell A.J."/>
            <person name="Barry K."/>
            <person name="Miller A.N."/>
            <person name="Grigoriev I.V."/>
            <person name="Debuchy R."/>
            <person name="Gladieux P."/>
            <person name="Hiltunen Thoren M."/>
            <person name="Johannesson H."/>
        </authorList>
    </citation>
    <scope>NUCLEOTIDE SEQUENCE</scope>
    <source>
        <strain evidence="3">PSN324</strain>
    </source>
</reference>
<dbReference type="Gene3D" id="3.40.720.10">
    <property type="entry name" value="Alkaline Phosphatase, subunit A"/>
    <property type="match status" value="1"/>
</dbReference>
<protein>
    <submittedName>
        <fullName evidence="3">Acid phosphatase</fullName>
    </submittedName>
</protein>
<feature type="transmembrane region" description="Helical" evidence="2">
    <location>
        <begin position="55"/>
        <end position="75"/>
    </location>
</feature>
<dbReference type="EMBL" id="MU865066">
    <property type="protein sequence ID" value="KAK4458510.1"/>
    <property type="molecule type" value="Genomic_DNA"/>
</dbReference>
<dbReference type="FunFam" id="3.40.720.10:FF:000064">
    <property type="entry name" value="Probable acid phosphatase Pho610"/>
    <property type="match status" value="1"/>
</dbReference>
<evidence type="ECO:0000256" key="1">
    <source>
        <dbReference type="ARBA" id="ARBA00022801"/>
    </source>
</evidence>